<keyword evidence="1" id="KW-0812">Transmembrane</keyword>
<evidence type="ECO:0000313" key="2">
    <source>
        <dbReference type="EMBL" id="GLQ73020.1"/>
    </source>
</evidence>
<evidence type="ECO:0000313" key="3">
    <source>
        <dbReference type="Proteomes" id="UP001156690"/>
    </source>
</evidence>
<dbReference type="AlphaFoldDB" id="A0AAV5NQU4"/>
<name>A0AAV5NQU4_9VIBR</name>
<dbReference type="Proteomes" id="UP001156690">
    <property type="component" value="Unassembled WGS sequence"/>
</dbReference>
<dbReference type="EMBL" id="BSNX01000027">
    <property type="protein sequence ID" value="GLQ73020.1"/>
    <property type="molecule type" value="Genomic_DNA"/>
</dbReference>
<sequence>MAIIKLIIKYGFVFFLAGVALIGVLTHVSLWVENREQLSSILSDLGNFGAFLSGLGTLVAAAAAAVGVDNWIKQMKYGKYLTIIWDAHVAVREVRSLKISWSIFASMRNKERSEESHVNLVEAFAKLESCCEQLDGIVVRNQSEWGNYCSQWKLNWLRIESYYNQNPCPSRDNPQAVADEHLALLKLNETFDKGYETIVKKLDDLEQIYSK</sequence>
<keyword evidence="1" id="KW-1133">Transmembrane helix</keyword>
<gene>
    <name evidence="2" type="ORF">GCM10007932_23800</name>
</gene>
<reference evidence="3" key="1">
    <citation type="journal article" date="2019" name="Int. J. Syst. Evol. Microbiol.">
        <title>The Global Catalogue of Microorganisms (GCM) 10K type strain sequencing project: providing services to taxonomists for standard genome sequencing and annotation.</title>
        <authorList>
            <consortium name="The Broad Institute Genomics Platform"/>
            <consortium name="The Broad Institute Genome Sequencing Center for Infectious Disease"/>
            <person name="Wu L."/>
            <person name="Ma J."/>
        </authorList>
    </citation>
    <scope>NUCLEOTIDE SEQUENCE [LARGE SCALE GENOMIC DNA]</scope>
    <source>
        <strain evidence="3">NBRC 15640</strain>
    </source>
</reference>
<feature type="transmembrane region" description="Helical" evidence="1">
    <location>
        <begin position="50"/>
        <end position="72"/>
    </location>
</feature>
<protein>
    <submittedName>
        <fullName evidence="2">Uncharacterized protein</fullName>
    </submittedName>
</protein>
<feature type="transmembrane region" description="Helical" evidence="1">
    <location>
        <begin position="12"/>
        <end position="30"/>
    </location>
</feature>
<evidence type="ECO:0000256" key="1">
    <source>
        <dbReference type="SAM" id="Phobius"/>
    </source>
</evidence>
<accession>A0AAV5NQU4</accession>
<comment type="caution">
    <text evidence="2">The sequence shown here is derived from an EMBL/GenBank/DDBJ whole genome shotgun (WGS) entry which is preliminary data.</text>
</comment>
<dbReference type="RefSeq" id="WP_126606407.1">
    <property type="nucleotide sequence ID" value="NZ_AP025145.1"/>
</dbReference>
<keyword evidence="1" id="KW-0472">Membrane</keyword>
<keyword evidence="3" id="KW-1185">Reference proteome</keyword>
<organism evidence="2 3">
    <name type="scientific">Vibrio penaeicida</name>
    <dbReference type="NCBI Taxonomy" id="104609"/>
    <lineage>
        <taxon>Bacteria</taxon>
        <taxon>Pseudomonadati</taxon>
        <taxon>Pseudomonadota</taxon>
        <taxon>Gammaproteobacteria</taxon>
        <taxon>Vibrionales</taxon>
        <taxon>Vibrionaceae</taxon>
        <taxon>Vibrio</taxon>
    </lineage>
</organism>
<proteinExistence type="predicted"/>